<dbReference type="FunFam" id="1.10.132.30:FF:000003">
    <property type="entry name" value="DNA-directed RNA polymerase subunit beta"/>
    <property type="match status" value="1"/>
</dbReference>
<evidence type="ECO:0000256" key="3">
    <source>
        <dbReference type="ARBA" id="ARBA00009839"/>
    </source>
</evidence>
<dbReference type="RefSeq" id="WP_015396699.1">
    <property type="nucleotide sequence ID" value="NC_020294.1"/>
</dbReference>
<dbReference type="SUPFAM" id="SSF64484">
    <property type="entry name" value="beta and beta-prime subunits of DNA dependent RNA-polymerase"/>
    <property type="match status" value="1"/>
</dbReference>
<dbReference type="InterPro" id="IPR007080">
    <property type="entry name" value="RNA_pol_Rpb1_1"/>
</dbReference>
<dbReference type="InterPro" id="IPR007081">
    <property type="entry name" value="RNA_pol_Rpb1_5"/>
</dbReference>
<dbReference type="PANTHER" id="PTHR19376:SF54">
    <property type="entry name" value="DNA-DIRECTED RNA POLYMERASE SUBUNIT BETA"/>
    <property type="match status" value="1"/>
</dbReference>
<feature type="binding site" evidence="12">
    <location>
        <position position="70"/>
    </location>
    <ligand>
        <name>Zn(2+)</name>
        <dbReference type="ChEBI" id="CHEBI:29105"/>
        <label>1</label>
    </ligand>
</feature>
<dbReference type="Pfam" id="PF05000">
    <property type="entry name" value="RNA_pol_Rpb1_4"/>
    <property type="match status" value="1"/>
</dbReference>
<dbReference type="Gene3D" id="2.40.40.20">
    <property type="match status" value="1"/>
</dbReference>
<feature type="binding site" evidence="12">
    <location>
        <position position="88"/>
    </location>
    <ligand>
        <name>Zn(2+)</name>
        <dbReference type="ChEBI" id="CHEBI:29105"/>
        <label>1</label>
    </ligand>
</feature>
<dbReference type="InterPro" id="IPR007083">
    <property type="entry name" value="RNA_pol_Rpb1_4"/>
</dbReference>
<feature type="domain" description="RNA polymerase N-terminal" evidence="14">
    <location>
        <begin position="235"/>
        <end position="514"/>
    </location>
</feature>
<evidence type="ECO:0000256" key="1">
    <source>
        <dbReference type="ARBA" id="ARBA00006460"/>
    </source>
</evidence>
<feature type="binding site" evidence="12">
    <location>
        <position position="814"/>
    </location>
    <ligand>
        <name>Zn(2+)</name>
        <dbReference type="ChEBI" id="CHEBI:29105"/>
        <label>2</label>
    </ligand>
</feature>
<proteinExistence type="inferred from homology"/>
<evidence type="ECO:0000256" key="4">
    <source>
        <dbReference type="ARBA" id="ARBA00022478"/>
    </source>
</evidence>
<dbReference type="CDD" id="cd02655">
    <property type="entry name" value="RNAP_beta'_C"/>
    <property type="match status" value="1"/>
</dbReference>
<dbReference type="SMART" id="SM00663">
    <property type="entry name" value="RPOLA_N"/>
    <property type="match status" value="1"/>
</dbReference>
<dbReference type="HAMAP" id="MF_01322">
    <property type="entry name" value="RNApol_bact_RpoC"/>
    <property type="match status" value="1"/>
</dbReference>
<keyword evidence="9 12" id="KW-0460">Magnesium</keyword>
<comment type="similarity">
    <text evidence="3">In the C-terminal section; belongs to the RNA polymerase beta' chain family.</text>
</comment>
<dbReference type="Gene3D" id="1.10.274.100">
    <property type="entry name" value="RNA polymerase Rpb1, domain 3"/>
    <property type="match status" value="1"/>
</dbReference>
<dbReference type="FunFam" id="4.10.860.120:FF:000001">
    <property type="entry name" value="DNA-directed RNA polymerase subunit beta"/>
    <property type="match status" value="1"/>
</dbReference>
<dbReference type="Gene3D" id="1.10.150.390">
    <property type="match status" value="1"/>
</dbReference>
<keyword evidence="4 12" id="KW-0240">DNA-directed RNA polymerase</keyword>
<dbReference type="Gene3D" id="1.10.132.30">
    <property type="match status" value="1"/>
</dbReference>
<dbReference type="InterPro" id="IPR006592">
    <property type="entry name" value="RNA_pol_N"/>
</dbReference>
<dbReference type="GO" id="GO:0000428">
    <property type="term" value="C:DNA-directed RNA polymerase complex"/>
    <property type="evidence" value="ECO:0007669"/>
    <property type="project" value="UniProtKB-KW"/>
</dbReference>
<keyword evidence="8 12" id="KW-0862">Zinc</keyword>
<dbReference type="InterPro" id="IPR044893">
    <property type="entry name" value="RNA_pol_Rpb1_clamp_domain"/>
</dbReference>
<keyword evidence="7 12" id="KW-0479">Metal-binding</keyword>
<dbReference type="InterPro" id="IPR007066">
    <property type="entry name" value="RNA_pol_Rpb1_3"/>
</dbReference>
<dbReference type="Gene3D" id="2.40.50.100">
    <property type="match status" value="3"/>
</dbReference>
<keyword evidence="16" id="KW-1185">Reference proteome</keyword>
<evidence type="ECO:0000256" key="10">
    <source>
        <dbReference type="ARBA" id="ARBA00023163"/>
    </source>
</evidence>
<dbReference type="KEGG" id="kde:CDSE_0187"/>
<dbReference type="CDD" id="cd01609">
    <property type="entry name" value="RNAP_beta'_N"/>
    <property type="match status" value="1"/>
</dbReference>
<dbReference type="STRING" id="1208919.CDSE_0187"/>
<dbReference type="InterPro" id="IPR045867">
    <property type="entry name" value="DNA-dir_RpoC_beta_prime"/>
</dbReference>
<organism evidence="15 16">
    <name type="scientific">Candidatus Kinetoplastidibacterium desouzai TCC079E</name>
    <dbReference type="NCBI Taxonomy" id="1208919"/>
    <lineage>
        <taxon>Bacteria</taxon>
        <taxon>Pseudomonadati</taxon>
        <taxon>Pseudomonadota</taxon>
        <taxon>Betaproteobacteria</taxon>
        <taxon>Candidatus Kinetoplastidibacterium</taxon>
    </lineage>
</organism>
<dbReference type="InterPro" id="IPR038120">
    <property type="entry name" value="Rpb1_funnel_sf"/>
</dbReference>
<dbReference type="Proteomes" id="UP000011547">
    <property type="component" value="Chromosome"/>
</dbReference>
<dbReference type="PANTHER" id="PTHR19376">
    <property type="entry name" value="DNA-DIRECTED RNA POLYMERASE"/>
    <property type="match status" value="1"/>
</dbReference>
<feature type="binding site" evidence="12">
    <location>
        <position position="85"/>
    </location>
    <ligand>
        <name>Zn(2+)</name>
        <dbReference type="ChEBI" id="CHEBI:29105"/>
        <label>1</label>
    </ligand>
</feature>
<name>M1LVL5_9PROT</name>
<feature type="binding site" evidence="12">
    <location>
        <position position="895"/>
    </location>
    <ligand>
        <name>Zn(2+)</name>
        <dbReference type="ChEBI" id="CHEBI:29105"/>
        <label>2</label>
    </ligand>
</feature>
<dbReference type="EC" id="2.7.7.6" evidence="12"/>
<keyword evidence="10 12" id="KW-0804">Transcription</keyword>
<dbReference type="InterPro" id="IPR000722">
    <property type="entry name" value="RNA_pol_asu"/>
</dbReference>
<dbReference type="GO" id="GO:0003899">
    <property type="term" value="F:DNA-directed RNA polymerase activity"/>
    <property type="evidence" value="ECO:0007669"/>
    <property type="project" value="UniProtKB-UniRule"/>
</dbReference>
<evidence type="ECO:0000256" key="5">
    <source>
        <dbReference type="ARBA" id="ARBA00022679"/>
    </source>
</evidence>
<evidence type="ECO:0000256" key="9">
    <source>
        <dbReference type="ARBA" id="ARBA00022842"/>
    </source>
</evidence>
<dbReference type="GO" id="GO:0006351">
    <property type="term" value="P:DNA-templated transcription"/>
    <property type="evidence" value="ECO:0007669"/>
    <property type="project" value="UniProtKB-UniRule"/>
</dbReference>
<accession>M1LVL5</accession>
<evidence type="ECO:0000256" key="12">
    <source>
        <dbReference type="HAMAP-Rule" id="MF_01322"/>
    </source>
</evidence>
<dbReference type="OrthoDB" id="9815296at2"/>
<evidence type="ECO:0000259" key="14">
    <source>
        <dbReference type="SMART" id="SM00663"/>
    </source>
</evidence>
<comment type="function">
    <text evidence="12 13">DNA-dependent RNA polymerase catalyzes the transcription of DNA into RNA using the four ribonucleoside triphosphates as substrates.</text>
</comment>
<comment type="catalytic activity">
    <reaction evidence="11 12 13">
        <text>RNA(n) + a ribonucleoside 5'-triphosphate = RNA(n+1) + diphosphate</text>
        <dbReference type="Rhea" id="RHEA:21248"/>
        <dbReference type="Rhea" id="RHEA-COMP:14527"/>
        <dbReference type="Rhea" id="RHEA-COMP:17342"/>
        <dbReference type="ChEBI" id="CHEBI:33019"/>
        <dbReference type="ChEBI" id="CHEBI:61557"/>
        <dbReference type="ChEBI" id="CHEBI:140395"/>
        <dbReference type="EC" id="2.7.7.6"/>
    </reaction>
</comment>
<comment type="subunit">
    <text evidence="12">The RNAP catalytic core consists of 2 alpha, 1 beta, 1 beta' and 1 omega subunit. When a sigma factor is associated with the core the holoenzyme is formed, which can initiate transcription.</text>
</comment>
<evidence type="ECO:0000256" key="8">
    <source>
        <dbReference type="ARBA" id="ARBA00022833"/>
    </source>
</evidence>
<dbReference type="Pfam" id="PF04983">
    <property type="entry name" value="RNA_pol_Rpb1_3"/>
    <property type="match status" value="1"/>
</dbReference>
<comment type="cofactor">
    <cofactor evidence="12">
        <name>Mg(2+)</name>
        <dbReference type="ChEBI" id="CHEBI:18420"/>
    </cofactor>
    <text evidence="12">Binds 1 Mg(2+) ion per subunit.</text>
</comment>
<dbReference type="PATRIC" id="fig|1208919.3.peg.734"/>
<feature type="binding site" evidence="12">
    <location>
        <position position="460"/>
    </location>
    <ligand>
        <name>Mg(2+)</name>
        <dbReference type="ChEBI" id="CHEBI:18420"/>
    </ligand>
</feature>
<dbReference type="GO" id="GO:0003677">
    <property type="term" value="F:DNA binding"/>
    <property type="evidence" value="ECO:0007669"/>
    <property type="project" value="UniProtKB-UniRule"/>
</dbReference>
<dbReference type="FunFam" id="1.10.150.390:FF:000002">
    <property type="entry name" value="DNA-directed RNA polymerase subunit beta"/>
    <property type="match status" value="1"/>
</dbReference>
<feature type="binding site" evidence="12">
    <location>
        <position position="888"/>
    </location>
    <ligand>
        <name>Zn(2+)</name>
        <dbReference type="ChEBI" id="CHEBI:29105"/>
        <label>2</label>
    </ligand>
</feature>
<evidence type="ECO:0000256" key="6">
    <source>
        <dbReference type="ARBA" id="ARBA00022695"/>
    </source>
</evidence>
<dbReference type="Gene3D" id="4.10.860.120">
    <property type="entry name" value="RNA polymerase II, clamp domain"/>
    <property type="match status" value="1"/>
</dbReference>
<evidence type="ECO:0000256" key="7">
    <source>
        <dbReference type="ARBA" id="ARBA00022723"/>
    </source>
</evidence>
<dbReference type="Gene3D" id="1.10.1790.20">
    <property type="match status" value="1"/>
</dbReference>
<feature type="binding site" evidence="12">
    <location>
        <position position="72"/>
    </location>
    <ligand>
        <name>Zn(2+)</name>
        <dbReference type="ChEBI" id="CHEBI:29105"/>
        <label>1</label>
    </ligand>
</feature>
<sequence length="1395" mass="154684">MKALLDLFKQVSQDEQFDAIKVSVASSEKIRSWSYGEVRKPETINYRTFKPERDGLFCSKIFGPIKDYECLCGKYKRLKHRGVICEKCGVEVTSAKVRRERMGHVELASPVAHIWFLKSLPSRLGMILDMTLRDIERVLYFEAWCVVDPGMTPLKRGQIMSDDDFVSKVEEYGDEFKALMGAEAIRDLLRNINIEREIQILRDELKVVSSESKIKKISKRLKIIEGFQKSDIKPEWMILEVLPVLPPDLRPLVPLDGGRFATSDLNDLYRRVINRNNRLKRLIELKAPEIILRNEKRMLQESVDSLLDNGRRGKAMTGANKRQLKSLADMIKGKGGRFRQNLLGKRVDYSGRSVIVVGPQLKLHQCGIPKLMALELFKPFIFNKLESMGFANTIKSAKKMVENQEPVVWDLLEEVIREHPVMLNRAPTLHRLGIQAFEPVLIEGKAIQLHPLVCAAFNADFDGDQMAVHVPLSLEAQLEARTLMLSSNNILFPANGEPSIVPSQDIVLGLYYATRERVNAKGEGMFFSSVSEVQRAYDVGEVELHSRITVRINEHEIGDKNILQQSSKRYETTVGRALLSEILPKGLSFSVLNKTLKKKEISRLINQSFRRCGLRDTVIFVDNLMQSGFSLATKAGISIAMEDMLIPASKSTILSEASQEVKEIDNQYSSGLVTSQERYNNVVDIWGKASDRVGKAMMEYLATEPVINRKGEEIRQESFNSIYMMADSGARGSVAQIRQLAGMRGLMAKPDGSIIETPISANFREGLNVLQYFISTHGARKGLADTALKTANSGYLTRRLVDVTQDLVIIEQDCGTSQGYAMKAIVEGGEVVETLRDRILGRISVVDIVDPDTRDVIIKAGSLLDEDLVDKIDLIGIDEVKVRTPLTCETRRGLCANCYGRDLGRGELVNIGEAVGVIAAQSIGEPGTQLTMRTFHIGGAASRAALASVVETKSNGIVGFMSTMRYVTNPKGERVVISRSGELAVFDENSRERERHKIPYGAILLVGDGESVNAGMLLASWDPLTRPIVSEYAGKVKFENIEEGATVAKQVDDITGLSTLVVITPKTRGNKVSMRPQIKLINESGEDVKIAGTDIAGSITFPVGALITVRDGQHVSVGEILARIPQESQKIRDITGGLPRVAELFEARSPKDAGMLAEVTGTVSFGKDTKGKQRLVITDLDGMTHEFLITKEKQILVHDGQVVNKGEIIVDGPVDPHDILRLQGVDSLASYIIDEVQDVYRLQGVKINDKHIEVIVRQMLRRVNIINPGDTTFIPGEQVERSDLLNENDRVNSNNGIPATYDNILLGITKASLSTDSFISAASFQETTRVLTEAAIMGKKDDLRGLKENVIVGRLIPAGTGLSYHKARKAKIILNEAEKASAIEKASPFEKQVSQ</sequence>
<evidence type="ECO:0000256" key="2">
    <source>
        <dbReference type="ARBA" id="ARBA00007616"/>
    </source>
</evidence>
<dbReference type="GO" id="GO:0000287">
    <property type="term" value="F:magnesium ion binding"/>
    <property type="evidence" value="ECO:0007669"/>
    <property type="project" value="UniProtKB-UniRule"/>
</dbReference>
<dbReference type="NCBIfam" id="TIGR02386">
    <property type="entry name" value="rpoC_TIGR"/>
    <property type="match status" value="1"/>
</dbReference>
<evidence type="ECO:0000313" key="15">
    <source>
        <dbReference type="EMBL" id="AGF47289.1"/>
    </source>
</evidence>
<evidence type="ECO:0000313" key="16">
    <source>
        <dbReference type="Proteomes" id="UP000011547"/>
    </source>
</evidence>
<keyword evidence="6 12" id="KW-0548">Nucleotidyltransferase</keyword>
<dbReference type="EMBL" id="CP003803">
    <property type="protein sequence ID" value="AGF47289.1"/>
    <property type="molecule type" value="Genomic_DNA"/>
</dbReference>
<dbReference type="GO" id="GO:0008270">
    <property type="term" value="F:zinc ion binding"/>
    <property type="evidence" value="ECO:0007669"/>
    <property type="project" value="UniProtKB-UniRule"/>
</dbReference>
<protein>
    <recommendedName>
        <fullName evidence="12">DNA-directed RNA polymerase subunit beta'</fullName>
        <shortName evidence="12">RNAP subunit beta'</shortName>
        <ecNumber evidence="12">2.7.7.6</ecNumber>
    </recommendedName>
    <alternativeName>
        <fullName evidence="12">RNA polymerase subunit beta'</fullName>
    </alternativeName>
    <alternativeName>
        <fullName evidence="12">Transcriptase subunit beta'</fullName>
    </alternativeName>
</protein>
<feature type="binding site" evidence="12">
    <location>
        <position position="898"/>
    </location>
    <ligand>
        <name>Zn(2+)</name>
        <dbReference type="ChEBI" id="CHEBI:29105"/>
        <label>2</label>
    </ligand>
</feature>
<dbReference type="HOGENOM" id="CLU_000524_3_1_4"/>
<comment type="similarity">
    <text evidence="2">In the N-terminal section; belongs to the RNA polymerase beta chain family.</text>
</comment>
<dbReference type="InterPro" id="IPR012754">
    <property type="entry name" value="DNA-dir_RpoC_beta_prime_bact"/>
</dbReference>
<comment type="cofactor">
    <cofactor evidence="12">
        <name>Zn(2+)</name>
        <dbReference type="ChEBI" id="CHEBI:29105"/>
    </cofactor>
    <text evidence="12">Binds 2 Zn(2+) ions per subunit.</text>
</comment>
<dbReference type="eggNOG" id="COG0086">
    <property type="taxonomic scope" value="Bacteria"/>
</dbReference>
<evidence type="ECO:0000256" key="13">
    <source>
        <dbReference type="RuleBase" id="RU004279"/>
    </source>
</evidence>
<keyword evidence="5 12" id="KW-0808">Transferase</keyword>
<feature type="binding site" evidence="12">
    <location>
        <position position="462"/>
    </location>
    <ligand>
        <name>Mg(2+)</name>
        <dbReference type="ChEBI" id="CHEBI:18420"/>
    </ligand>
</feature>
<evidence type="ECO:0000256" key="11">
    <source>
        <dbReference type="ARBA" id="ARBA00048552"/>
    </source>
</evidence>
<comment type="similarity">
    <text evidence="1 12 13">Belongs to the RNA polymerase beta' chain family.</text>
</comment>
<dbReference type="Pfam" id="PF04997">
    <property type="entry name" value="RNA_pol_Rpb1_1"/>
    <property type="match status" value="1"/>
</dbReference>
<dbReference type="Gene3D" id="1.10.40.90">
    <property type="match status" value="1"/>
</dbReference>
<dbReference type="Pfam" id="PF00623">
    <property type="entry name" value="RNA_pol_Rpb1_2"/>
    <property type="match status" value="1"/>
</dbReference>
<gene>
    <name evidence="12" type="primary">rpoC</name>
    <name evidence="15" type="ORF">CDSE_0187</name>
</gene>
<feature type="binding site" evidence="12">
    <location>
        <position position="464"/>
    </location>
    <ligand>
        <name>Mg(2+)</name>
        <dbReference type="ChEBI" id="CHEBI:18420"/>
    </ligand>
</feature>
<dbReference type="InterPro" id="IPR042102">
    <property type="entry name" value="RNA_pol_Rpb1_3_sf"/>
</dbReference>
<reference evidence="15 16" key="1">
    <citation type="journal article" date="2013" name="Genome Biol. Evol.">
        <title>Genome evolution and phylogenomic analysis of candidatus kinetoplastibacterium, the betaproteobacterial endosymbionts of strigomonas and angomonas.</title>
        <authorList>
            <person name="Alves J.M."/>
            <person name="Serrano M.G."/>
            <person name="Maia da Silva F."/>
            <person name="Voegtly L.J."/>
            <person name="Matveyev A.V."/>
            <person name="Teixeira M.M."/>
            <person name="Camargo E.P."/>
            <person name="Buck G.A."/>
        </authorList>
    </citation>
    <scope>NUCLEOTIDE SEQUENCE [LARGE SCALE GENOMIC DNA]</scope>
    <source>
        <strain evidence="15 16">TCC079E</strain>
    </source>
</reference>
<dbReference type="Pfam" id="PF04998">
    <property type="entry name" value="RNA_pol_Rpb1_5"/>
    <property type="match status" value="1"/>
</dbReference>